<dbReference type="EMBL" id="CP013067">
    <property type="protein sequence ID" value="ALP41281.1"/>
    <property type="molecule type" value="Genomic_DNA"/>
</dbReference>
<keyword evidence="10 13" id="KW-1133">Transmembrane helix</keyword>
<evidence type="ECO:0000256" key="6">
    <source>
        <dbReference type="ARBA" id="ARBA00022692"/>
    </source>
</evidence>
<feature type="transmembrane region" description="Helical" evidence="13">
    <location>
        <begin position="184"/>
        <end position="202"/>
    </location>
</feature>
<evidence type="ECO:0000256" key="9">
    <source>
        <dbReference type="ARBA" id="ARBA00022840"/>
    </source>
</evidence>
<sequence>MNQTRHSLRRFLLSAVLLLVSASLTVNALIGYLSASHEMEELFDARLAQSARITEKLLLRYLAQLPDQRAQGAIYEEWEQPHASPSGDHGWGGDDDELTPYGHEFERNLSFQLIADDGEMMLRSPSAPERPLGALEPGFGQHRDGPHIWRTFTLHNAHLGAWLMVAERDDERGELAGKIATVSMLPLIITLPLLLVLLWWLMTRGLMPLTELTREIGERHPANLTPLNIPSPPKEVALLMGELNRLMHTLQETLARERQFTDEAAHELRTPLAVLRLYSENALAAGDEQSRRHSLGKMVTALDRCDRLLRQLLTQARLDSRQQIEASPMRLDECVREAIANLAPLALQKDLQLSLEVADPITLEGQETLLEILFANLIDNALRYTPCGGTIEVRVEREGNRGVVHIADNGPGVPESLLPRLSERFFRVNPQAGNGVGLGLAIVRRIAHLHDADISVHNRPEGGLQVSIYFGHLLDKDAISPQQTNCD</sequence>
<evidence type="ECO:0000313" key="15">
    <source>
        <dbReference type="EMBL" id="ALP41281.1"/>
    </source>
</evidence>
<organism evidence="15 16">
    <name type="scientific">Aeromonas schubertii</name>
    <dbReference type="NCBI Taxonomy" id="652"/>
    <lineage>
        <taxon>Bacteria</taxon>
        <taxon>Pseudomonadati</taxon>
        <taxon>Pseudomonadota</taxon>
        <taxon>Gammaproteobacteria</taxon>
        <taxon>Aeromonadales</taxon>
        <taxon>Aeromonadaceae</taxon>
        <taxon>Aeromonas</taxon>
    </lineage>
</organism>
<evidence type="ECO:0000256" key="7">
    <source>
        <dbReference type="ARBA" id="ARBA00022741"/>
    </source>
</evidence>
<evidence type="ECO:0000259" key="14">
    <source>
        <dbReference type="PROSITE" id="PS50109"/>
    </source>
</evidence>
<dbReference type="Gene3D" id="3.30.565.10">
    <property type="entry name" value="Histidine kinase-like ATPase, C-terminal domain"/>
    <property type="match status" value="1"/>
</dbReference>
<protein>
    <recommendedName>
        <fullName evidence="3">histidine kinase</fullName>
        <ecNumber evidence="3">2.7.13.3</ecNumber>
    </recommendedName>
</protein>
<dbReference type="PROSITE" id="PS50109">
    <property type="entry name" value="HIS_KIN"/>
    <property type="match status" value="1"/>
</dbReference>
<accession>A0A0S2SHU1</accession>
<dbReference type="CDD" id="cd00082">
    <property type="entry name" value="HisKA"/>
    <property type="match status" value="1"/>
</dbReference>
<evidence type="ECO:0000256" key="12">
    <source>
        <dbReference type="ARBA" id="ARBA00023136"/>
    </source>
</evidence>
<dbReference type="KEGG" id="asr:WL1483_1862"/>
<name>A0A0S2SHU1_9GAMM</name>
<dbReference type="SMART" id="SM00387">
    <property type="entry name" value="HATPase_c"/>
    <property type="match status" value="1"/>
</dbReference>
<dbReference type="Pfam" id="PF02518">
    <property type="entry name" value="HATPase_c"/>
    <property type="match status" value="1"/>
</dbReference>
<dbReference type="CDD" id="cd00075">
    <property type="entry name" value="HATPase"/>
    <property type="match status" value="1"/>
</dbReference>
<dbReference type="PATRIC" id="fig|652.5.peg.1209"/>
<evidence type="ECO:0000256" key="13">
    <source>
        <dbReference type="SAM" id="Phobius"/>
    </source>
</evidence>
<evidence type="ECO:0000256" key="8">
    <source>
        <dbReference type="ARBA" id="ARBA00022777"/>
    </source>
</evidence>
<comment type="catalytic activity">
    <reaction evidence="1">
        <text>ATP + protein L-histidine = ADP + protein N-phospho-L-histidine.</text>
        <dbReference type="EC" id="2.7.13.3"/>
    </reaction>
</comment>
<proteinExistence type="predicted"/>
<dbReference type="InterPro" id="IPR003594">
    <property type="entry name" value="HATPase_dom"/>
</dbReference>
<dbReference type="InterPro" id="IPR004358">
    <property type="entry name" value="Sig_transdc_His_kin-like_C"/>
</dbReference>
<dbReference type="PANTHER" id="PTHR45436">
    <property type="entry name" value="SENSOR HISTIDINE KINASE YKOH"/>
    <property type="match status" value="1"/>
</dbReference>
<dbReference type="GO" id="GO:0005524">
    <property type="term" value="F:ATP binding"/>
    <property type="evidence" value="ECO:0007669"/>
    <property type="project" value="UniProtKB-KW"/>
</dbReference>
<dbReference type="PANTHER" id="PTHR45436:SF14">
    <property type="entry name" value="SENSOR PROTEIN QSEC"/>
    <property type="match status" value="1"/>
</dbReference>
<dbReference type="Gene3D" id="1.20.5.1040">
    <property type="entry name" value="Sensor protein qsec"/>
    <property type="match status" value="1"/>
</dbReference>
<comment type="subcellular location">
    <subcellularLocation>
        <location evidence="2">Membrane</location>
        <topology evidence="2">Multi-pass membrane protein</topology>
    </subcellularLocation>
</comment>
<keyword evidence="6 13" id="KW-0812">Transmembrane</keyword>
<dbReference type="SUPFAM" id="SSF47384">
    <property type="entry name" value="Homodimeric domain of signal transducing histidine kinase"/>
    <property type="match status" value="1"/>
</dbReference>
<dbReference type="PRINTS" id="PR00344">
    <property type="entry name" value="BCTRLSENSOR"/>
</dbReference>
<dbReference type="RefSeq" id="WP_060584754.1">
    <property type="nucleotide sequence ID" value="NZ_CP013067.1"/>
</dbReference>
<dbReference type="Gene3D" id="1.10.287.130">
    <property type="match status" value="1"/>
</dbReference>
<keyword evidence="8 15" id="KW-0418">Kinase</keyword>
<evidence type="ECO:0000256" key="2">
    <source>
        <dbReference type="ARBA" id="ARBA00004141"/>
    </source>
</evidence>
<dbReference type="InterPro" id="IPR036097">
    <property type="entry name" value="HisK_dim/P_sf"/>
</dbReference>
<dbReference type="SMART" id="SM00388">
    <property type="entry name" value="HisKA"/>
    <property type="match status" value="1"/>
</dbReference>
<dbReference type="InterPro" id="IPR050428">
    <property type="entry name" value="TCS_sensor_his_kinase"/>
</dbReference>
<keyword evidence="11" id="KW-0902">Two-component regulatory system</keyword>
<keyword evidence="4" id="KW-0597">Phosphoprotein</keyword>
<dbReference type="SUPFAM" id="SSF55874">
    <property type="entry name" value="ATPase domain of HSP90 chaperone/DNA topoisomerase II/histidine kinase"/>
    <property type="match status" value="1"/>
</dbReference>
<dbReference type="InterPro" id="IPR003661">
    <property type="entry name" value="HisK_dim/P_dom"/>
</dbReference>
<dbReference type="EC" id="2.7.13.3" evidence="3"/>
<keyword evidence="9" id="KW-0067">ATP-binding</keyword>
<evidence type="ECO:0000256" key="1">
    <source>
        <dbReference type="ARBA" id="ARBA00000085"/>
    </source>
</evidence>
<evidence type="ECO:0000256" key="11">
    <source>
        <dbReference type="ARBA" id="ARBA00023012"/>
    </source>
</evidence>
<gene>
    <name evidence="15" type="ORF">WL1483_1862</name>
</gene>
<evidence type="ECO:0000256" key="4">
    <source>
        <dbReference type="ARBA" id="ARBA00022553"/>
    </source>
</evidence>
<evidence type="ECO:0000256" key="3">
    <source>
        <dbReference type="ARBA" id="ARBA00012438"/>
    </source>
</evidence>
<dbReference type="GO" id="GO:0005886">
    <property type="term" value="C:plasma membrane"/>
    <property type="evidence" value="ECO:0007669"/>
    <property type="project" value="TreeGrafter"/>
</dbReference>
<dbReference type="Pfam" id="PF00512">
    <property type="entry name" value="HisKA"/>
    <property type="match status" value="1"/>
</dbReference>
<feature type="domain" description="Histidine kinase" evidence="14">
    <location>
        <begin position="263"/>
        <end position="474"/>
    </location>
</feature>
<dbReference type="Proteomes" id="UP000058114">
    <property type="component" value="Chromosome"/>
</dbReference>
<dbReference type="InterPro" id="IPR036890">
    <property type="entry name" value="HATPase_C_sf"/>
</dbReference>
<evidence type="ECO:0000313" key="16">
    <source>
        <dbReference type="Proteomes" id="UP000058114"/>
    </source>
</evidence>
<dbReference type="AlphaFoldDB" id="A0A0S2SHU1"/>
<reference evidence="16" key="1">
    <citation type="submission" date="2015-10" db="EMBL/GenBank/DDBJ databases">
        <title>Complete Genome Sequence of Aeromonas schubertii strain WL1483.</title>
        <authorList>
            <person name="Liu L."/>
        </authorList>
    </citation>
    <scope>NUCLEOTIDE SEQUENCE [LARGE SCALE GENOMIC DNA]</scope>
    <source>
        <strain evidence="16">WL1483</strain>
    </source>
</reference>
<evidence type="ECO:0000256" key="5">
    <source>
        <dbReference type="ARBA" id="ARBA00022679"/>
    </source>
</evidence>
<keyword evidence="5" id="KW-0808">Transferase</keyword>
<reference evidence="15 16" key="2">
    <citation type="journal article" date="2016" name="Genome Announc.">
        <title>Complete Genome Sequence of the Highly Virulent Aeromonas schubertii Strain WL1483, Isolated from Diseased Snakehead Fish (Channa argus) in China.</title>
        <authorList>
            <person name="Liu L."/>
            <person name="Li N."/>
            <person name="Zhang D."/>
            <person name="Fu X."/>
            <person name="Shi C."/>
            <person name="Lin Q."/>
            <person name="Hao G."/>
        </authorList>
    </citation>
    <scope>NUCLEOTIDE SEQUENCE [LARGE SCALE GENOMIC DNA]</scope>
    <source>
        <strain evidence="15 16">WL1483</strain>
    </source>
</reference>
<dbReference type="InterPro" id="IPR005467">
    <property type="entry name" value="His_kinase_dom"/>
</dbReference>
<evidence type="ECO:0000256" key="10">
    <source>
        <dbReference type="ARBA" id="ARBA00022989"/>
    </source>
</evidence>
<dbReference type="GO" id="GO:0000155">
    <property type="term" value="F:phosphorelay sensor kinase activity"/>
    <property type="evidence" value="ECO:0007669"/>
    <property type="project" value="InterPro"/>
</dbReference>
<keyword evidence="12 13" id="KW-0472">Membrane</keyword>
<keyword evidence="7" id="KW-0547">Nucleotide-binding</keyword>